<dbReference type="Pfam" id="PF14168">
    <property type="entry name" value="YjzC"/>
    <property type="match status" value="1"/>
</dbReference>
<dbReference type="AlphaFoldDB" id="A0A6J4P1E3"/>
<dbReference type="EMBL" id="CADCVA010000030">
    <property type="protein sequence ID" value="CAA9401638.1"/>
    <property type="molecule type" value="Genomic_DNA"/>
</dbReference>
<protein>
    <recommendedName>
        <fullName evidence="2">YjzC family protein</fullName>
    </recommendedName>
</protein>
<evidence type="ECO:0008006" key="2">
    <source>
        <dbReference type="Google" id="ProtNLM"/>
    </source>
</evidence>
<reference evidence="1" key="1">
    <citation type="submission" date="2020-02" db="EMBL/GenBank/DDBJ databases">
        <authorList>
            <person name="Meier V. D."/>
        </authorList>
    </citation>
    <scope>NUCLEOTIDE SEQUENCE</scope>
    <source>
        <strain evidence="1">AVDCRST_MAG82</strain>
    </source>
</reference>
<sequence>MAGLEDILARYKPYGPTFGPGEKAPFSGTYICDRGTMLPPVRVQLSKGEEFPEAAGLGKHTRWRQTNIQA</sequence>
<dbReference type="InterPro" id="IPR025549">
    <property type="entry name" value="YjzC"/>
</dbReference>
<accession>A0A6J4P1E3</accession>
<evidence type="ECO:0000313" key="1">
    <source>
        <dbReference type="EMBL" id="CAA9401638.1"/>
    </source>
</evidence>
<organism evidence="1">
    <name type="scientific">uncultured Rubrobacteraceae bacterium</name>
    <dbReference type="NCBI Taxonomy" id="349277"/>
    <lineage>
        <taxon>Bacteria</taxon>
        <taxon>Bacillati</taxon>
        <taxon>Actinomycetota</taxon>
        <taxon>Rubrobacteria</taxon>
        <taxon>Rubrobacterales</taxon>
        <taxon>Rubrobacteraceae</taxon>
        <taxon>environmental samples</taxon>
    </lineage>
</organism>
<proteinExistence type="predicted"/>
<name>A0A6J4P1E3_9ACTN</name>
<gene>
    <name evidence="1" type="ORF">AVDCRST_MAG82-240</name>
</gene>